<keyword evidence="2" id="KW-1185">Reference proteome</keyword>
<dbReference type="Proteomes" id="UP000886520">
    <property type="component" value="Chromosome 17"/>
</dbReference>
<proteinExistence type="predicted"/>
<evidence type="ECO:0000313" key="1">
    <source>
        <dbReference type="EMBL" id="KAI5067512.1"/>
    </source>
</evidence>
<reference evidence="1" key="1">
    <citation type="submission" date="2021-01" db="EMBL/GenBank/DDBJ databases">
        <title>Adiantum capillus-veneris genome.</title>
        <authorList>
            <person name="Fang Y."/>
            <person name="Liao Q."/>
        </authorList>
    </citation>
    <scope>NUCLEOTIDE SEQUENCE</scope>
    <source>
        <strain evidence="1">H3</strain>
        <tissue evidence="1">Leaf</tissue>
    </source>
</reference>
<name>A0A9D4UH10_ADICA</name>
<comment type="caution">
    <text evidence="1">The sequence shown here is derived from an EMBL/GenBank/DDBJ whole genome shotgun (WGS) entry which is preliminary data.</text>
</comment>
<gene>
    <name evidence="1" type="ORF">GOP47_0018040</name>
</gene>
<protein>
    <submittedName>
        <fullName evidence="1">Uncharacterized protein</fullName>
    </submittedName>
</protein>
<accession>A0A9D4UH10</accession>
<sequence length="130" mass="14534">MVFSPHKRTINPDEQADLEFLGVGLNEGICNDDCDRVGANGIDDVEFEVTCIFLLPKGDRTECAIRIQDFPSMEKYLLPSSISLITNSGKAYLTIRLFPLSSSLPPSTTVKIGQLQEMRLQLCLIHKFDK</sequence>
<evidence type="ECO:0000313" key="2">
    <source>
        <dbReference type="Proteomes" id="UP000886520"/>
    </source>
</evidence>
<dbReference type="EMBL" id="JABFUD020000017">
    <property type="protein sequence ID" value="KAI5067512.1"/>
    <property type="molecule type" value="Genomic_DNA"/>
</dbReference>
<dbReference type="AlphaFoldDB" id="A0A9D4UH10"/>
<organism evidence="1 2">
    <name type="scientific">Adiantum capillus-veneris</name>
    <name type="common">Maidenhair fern</name>
    <dbReference type="NCBI Taxonomy" id="13818"/>
    <lineage>
        <taxon>Eukaryota</taxon>
        <taxon>Viridiplantae</taxon>
        <taxon>Streptophyta</taxon>
        <taxon>Embryophyta</taxon>
        <taxon>Tracheophyta</taxon>
        <taxon>Polypodiopsida</taxon>
        <taxon>Polypodiidae</taxon>
        <taxon>Polypodiales</taxon>
        <taxon>Pteridineae</taxon>
        <taxon>Pteridaceae</taxon>
        <taxon>Vittarioideae</taxon>
        <taxon>Adiantum</taxon>
    </lineage>
</organism>